<dbReference type="GO" id="GO:0002939">
    <property type="term" value="P:tRNA N1-guanine methylation"/>
    <property type="evidence" value="ECO:0007669"/>
    <property type="project" value="TreeGrafter"/>
</dbReference>
<sequence>MRLNNATHDCLVRAKCCILPLIRQKLCPDHTGAMDTTETVGQEKDKPICTFHLNTTEETRISEMLDLLHIDLEIETKPAIRLEAEDCTCSRNVRRKRRNWERRLAANKDKRKDERLRRRLKRAEQPAPYPDMDSPQHSKRVVKVITRERLRDAQLTGPKLCVDCGLTECMSHKEISRLSCQIRRLYGSNRRAARPFHIVLTDLRESSLLFQECLRMNDGFLHYVMDVTEESCIDLFPLESLIYLTPDAEQALNTVDPEKVYILGGLVDESIQKKISFLKAKASGICTARLPIDEYMVKKTNPKNFHSKILAINQVFDILLCFCESGSWTQALGVGVPLGKGYVVAQETTETSATETKCGTGKAVDALPSRRVI</sequence>
<evidence type="ECO:0000256" key="2">
    <source>
        <dbReference type="ARBA" id="ARBA00022603"/>
    </source>
</evidence>
<evidence type="ECO:0000313" key="14">
    <source>
        <dbReference type="Proteomes" id="UP001152803"/>
    </source>
</evidence>
<dbReference type="InterPro" id="IPR007356">
    <property type="entry name" value="tRNA_m1G_MeTrfase_euk"/>
</dbReference>
<evidence type="ECO:0000259" key="12">
    <source>
        <dbReference type="PROSITE" id="PS51675"/>
    </source>
</evidence>
<evidence type="ECO:0000256" key="8">
    <source>
        <dbReference type="ARBA" id="ARBA00035725"/>
    </source>
</evidence>
<evidence type="ECO:0000256" key="11">
    <source>
        <dbReference type="SAM" id="MobiDB-lite"/>
    </source>
</evidence>
<feature type="compositionally biased region" description="Basic and acidic residues" evidence="11">
    <location>
        <begin position="104"/>
        <end position="116"/>
    </location>
</feature>
<evidence type="ECO:0000256" key="6">
    <source>
        <dbReference type="ARBA" id="ARBA00035688"/>
    </source>
</evidence>
<comment type="caution">
    <text evidence="13">The sequence shown here is derived from an EMBL/GenBank/DDBJ whole genome shotgun (WGS) entry which is preliminary data.</text>
</comment>
<dbReference type="GO" id="GO:0000049">
    <property type="term" value="F:tRNA binding"/>
    <property type="evidence" value="ECO:0007669"/>
    <property type="project" value="TreeGrafter"/>
</dbReference>
<evidence type="ECO:0000256" key="7">
    <source>
        <dbReference type="ARBA" id="ARBA00035712"/>
    </source>
</evidence>
<evidence type="ECO:0000256" key="10">
    <source>
        <dbReference type="ARBA" id="ARBA00048434"/>
    </source>
</evidence>
<protein>
    <recommendedName>
        <fullName evidence="6">tRNA methyltransferase 10 homolog B</fullName>
        <ecNumber evidence="1">2.1.1.221</ecNumber>
    </recommendedName>
    <alternativeName>
        <fullName evidence="7">RNA (guanine-9-)-methyltransferase domain-containing protein 3</fullName>
    </alternativeName>
    <alternativeName>
        <fullName evidence="8">tRNA (guanine(9)-N(1))-methyltransferase TRMT10B</fullName>
    </alternativeName>
</protein>
<evidence type="ECO:0000256" key="9">
    <source>
        <dbReference type="ARBA" id="ARBA00045240"/>
    </source>
</evidence>
<dbReference type="InterPro" id="IPR038459">
    <property type="entry name" value="MT_TRM10-typ_sf"/>
</dbReference>
<dbReference type="InterPro" id="IPR028564">
    <property type="entry name" value="MT_TRM10-typ"/>
</dbReference>
<keyword evidence="14" id="KW-1185">Reference proteome</keyword>
<dbReference type="Gene3D" id="3.40.1280.30">
    <property type="match status" value="1"/>
</dbReference>
<dbReference type="GO" id="GO:0052905">
    <property type="term" value="F:tRNA (guanosine(9)-N1)-methyltransferase activity"/>
    <property type="evidence" value="ECO:0007669"/>
    <property type="project" value="UniProtKB-EC"/>
</dbReference>
<proteinExistence type="predicted"/>
<dbReference type="OrthoDB" id="278300at2759"/>
<keyword evidence="5" id="KW-0175">Coiled coil</keyword>
<dbReference type="Proteomes" id="UP001152803">
    <property type="component" value="Unassembled WGS sequence"/>
</dbReference>
<dbReference type="PANTHER" id="PTHR13563:SF19">
    <property type="entry name" value="TRNA METHYLTRANSFERASE 10 HOMOLOG B"/>
    <property type="match status" value="1"/>
</dbReference>
<reference evidence="13" key="1">
    <citation type="journal article" date="2023" name="Science">
        <title>Genome structures resolve the early diversification of teleost fishes.</title>
        <authorList>
            <person name="Parey E."/>
            <person name="Louis A."/>
            <person name="Montfort J."/>
            <person name="Bouchez O."/>
            <person name="Roques C."/>
            <person name="Iampietro C."/>
            <person name="Lluch J."/>
            <person name="Castinel A."/>
            <person name="Donnadieu C."/>
            <person name="Desvignes T."/>
            <person name="Floi Bucao C."/>
            <person name="Jouanno E."/>
            <person name="Wen M."/>
            <person name="Mejri S."/>
            <person name="Dirks R."/>
            <person name="Jansen H."/>
            <person name="Henkel C."/>
            <person name="Chen W.J."/>
            <person name="Zahm M."/>
            <person name="Cabau C."/>
            <person name="Klopp C."/>
            <person name="Thompson A.W."/>
            <person name="Robinson-Rechavi M."/>
            <person name="Braasch I."/>
            <person name="Lecointre G."/>
            <person name="Bobe J."/>
            <person name="Postlethwait J.H."/>
            <person name="Berthelot C."/>
            <person name="Roest Crollius H."/>
            <person name="Guiguen Y."/>
        </authorList>
    </citation>
    <scope>NUCLEOTIDE SEQUENCE</scope>
    <source>
        <strain evidence="13">Concon-B</strain>
    </source>
</reference>
<keyword evidence="4" id="KW-0949">S-adenosyl-L-methionine</keyword>
<dbReference type="InterPro" id="IPR047911">
    <property type="entry name" value="Trm10_B_MTase_dom"/>
</dbReference>
<comment type="catalytic activity">
    <reaction evidence="10">
        <text>guanosine(9) in tRNA + S-adenosyl-L-methionine = N(1)-methylguanosine(9) in tRNA + S-adenosyl-L-homocysteine + H(+)</text>
        <dbReference type="Rhea" id="RHEA:43156"/>
        <dbReference type="Rhea" id="RHEA-COMP:10367"/>
        <dbReference type="Rhea" id="RHEA-COMP:10368"/>
        <dbReference type="ChEBI" id="CHEBI:15378"/>
        <dbReference type="ChEBI" id="CHEBI:57856"/>
        <dbReference type="ChEBI" id="CHEBI:59789"/>
        <dbReference type="ChEBI" id="CHEBI:73542"/>
        <dbReference type="ChEBI" id="CHEBI:74269"/>
        <dbReference type="EC" id="2.1.1.221"/>
    </reaction>
</comment>
<dbReference type="EMBL" id="JAFJMO010000008">
    <property type="protein sequence ID" value="KAJ8268862.1"/>
    <property type="molecule type" value="Genomic_DNA"/>
</dbReference>
<gene>
    <name evidence="13" type="ORF">COCON_G00114690</name>
</gene>
<dbReference type="EC" id="2.1.1.221" evidence="1"/>
<evidence type="ECO:0000256" key="5">
    <source>
        <dbReference type="ARBA" id="ARBA00023054"/>
    </source>
</evidence>
<dbReference type="PANTHER" id="PTHR13563">
    <property type="entry name" value="TRNA (GUANINE-9-) METHYLTRANSFERASE"/>
    <property type="match status" value="1"/>
</dbReference>
<evidence type="ECO:0000256" key="4">
    <source>
        <dbReference type="ARBA" id="ARBA00022691"/>
    </source>
</evidence>
<keyword evidence="3" id="KW-0808">Transferase</keyword>
<name>A0A9Q1DFL7_CONCO</name>
<accession>A0A9Q1DFL7</accession>
<keyword evidence="2" id="KW-0489">Methyltransferase</keyword>
<dbReference type="GO" id="GO:0005654">
    <property type="term" value="C:nucleoplasm"/>
    <property type="evidence" value="ECO:0007669"/>
    <property type="project" value="TreeGrafter"/>
</dbReference>
<feature type="region of interest" description="Disordered" evidence="11">
    <location>
        <begin position="104"/>
        <end position="137"/>
    </location>
</feature>
<dbReference type="CDD" id="cd18100">
    <property type="entry name" value="Trm10euk_B"/>
    <property type="match status" value="1"/>
</dbReference>
<evidence type="ECO:0000313" key="13">
    <source>
        <dbReference type="EMBL" id="KAJ8268862.1"/>
    </source>
</evidence>
<evidence type="ECO:0000256" key="3">
    <source>
        <dbReference type="ARBA" id="ARBA00022679"/>
    </source>
</evidence>
<comment type="function">
    <text evidence="9">S-adenosyl-L-methionine-dependent guanine N(1)-methyltransferase that catalyzes the formation of N(1)-methylguanine at position 9 (m1G9) in tRNAs. Probably not able to catalyze formation of N(1)-methyladenine at position 9 (m1A9) in tRNAs.</text>
</comment>
<organism evidence="13 14">
    <name type="scientific">Conger conger</name>
    <name type="common">Conger eel</name>
    <name type="synonym">Muraena conger</name>
    <dbReference type="NCBI Taxonomy" id="82655"/>
    <lineage>
        <taxon>Eukaryota</taxon>
        <taxon>Metazoa</taxon>
        <taxon>Chordata</taxon>
        <taxon>Craniata</taxon>
        <taxon>Vertebrata</taxon>
        <taxon>Euteleostomi</taxon>
        <taxon>Actinopterygii</taxon>
        <taxon>Neopterygii</taxon>
        <taxon>Teleostei</taxon>
        <taxon>Anguilliformes</taxon>
        <taxon>Congridae</taxon>
        <taxon>Conger</taxon>
    </lineage>
</organism>
<dbReference type="AlphaFoldDB" id="A0A9Q1DFL7"/>
<evidence type="ECO:0000256" key="1">
    <source>
        <dbReference type="ARBA" id="ARBA00012797"/>
    </source>
</evidence>
<feature type="domain" description="SAM-dependent MTase TRM10-type" evidence="12">
    <location>
        <begin position="146"/>
        <end position="343"/>
    </location>
</feature>
<dbReference type="PROSITE" id="PS51675">
    <property type="entry name" value="SAM_MT_TRM10"/>
    <property type="match status" value="1"/>
</dbReference>